<dbReference type="PANTHER" id="PTHR10083">
    <property type="entry name" value="KUNITZ-TYPE PROTEASE INHIBITOR-RELATED"/>
    <property type="match status" value="1"/>
</dbReference>
<evidence type="ECO:0000256" key="7">
    <source>
        <dbReference type="SAM" id="SignalP"/>
    </source>
</evidence>
<proteinExistence type="predicted"/>
<keyword evidence="7" id="KW-0732">Signal</keyword>
<dbReference type="InterPro" id="IPR036880">
    <property type="entry name" value="Kunitz_BPTI_sf"/>
</dbReference>
<dbReference type="InterPro" id="IPR050098">
    <property type="entry name" value="TFPI/VKTCI-like"/>
</dbReference>
<evidence type="ECO:0000313" key="9">
    <source>
        <dbReference type="EMBL" id="CAJ0582280.1"/>
    </source>
</evidence>
<dbReference type="Gene3D" id="4.10.410.10">
    <property type="entry name" value="Pancreatic trypsin inhibitor Kunitz domain"/>
    <property type="match status" value="2"/>
</dbReference>
<comment type="caution">
    <text evidence="9">The sequence shown here is derived from an EMBL/GenBank/DDBJ whole genome shotgun (WGS) entry which is preliminary data.</text>
</comment>
<dbReference type="Proteomes" id="UP001177023">
    <property type="component" value="Unassembled WGS sequence"/>
</dbReference>
<evidence type="ECO:0000313" key="10">
    <source>
        <dbReference type="Proteomes" id="UP001177023"/>
    </source>
</evidence>
<evidence type="ECO:0000256" key="1">
    <source>
        <dbReference type="ARBA" id="ARBA00004613"/>
    </source>
</evidence>
<dbReference type="GO" id="GO:0005615">
    <property type="term" value="C:extracellular space"/>
    <property type="evidence" value="ECO:0007669"/>
    <property type="project" value="TreeGrafter"/>
</dbReference>
<feature type="domain" description="BPTI/Kunitz inhibitor" evidence="8">
    <location>
        <begin position="26"/>
        <end position="79"/>
    </location>
</feature>
<dbReference type="SMART" id="SM00131">
    <property type="entry name" value="KU"/>
    <property type="match status" value="2"/>
</dbReference>
<dbReference type="EMBL" id="CATQJA010002664">
    <property type="protein sequence ID" value="CAJ0582280.1"/>
    <property type="molecule type" value="Genomic_DNA"/>
</dbReference>
<feature type="compositionally biased region" description="Basic residues" evidence="6">
    <location>
        <begin position="277"/>
        <end position="286"/>
    </location>
</feature>
<dbReference type="CDD" id="cd00109">
    <property type="entry name" value="Kunitz-type"/>
    <property type="match status" value="1"/>
</dbReference>
<comment type="subcellular location">
    <subcellularLocation>
        <location evidence="1">Secreted</location>
    </subcellularLocation>
</comment>
<evidence type="ECO:0000256" key="5">
    <source>
        <dbReference type="ARBA" id="ARBA00023157"/>
    </source>
</evidence>
<dbReference type="GO" id="GO:0004867">
    <property type="term" value="F:serine-type endopeptidase inhibitor activity"/>
    <property type="evidence" value="ECO:0007669"/>
    <property type="project" value="UniProtKB-KW"/>
</dbReference>
<feature type="domain" description="BPTI/Kunitz inhibitor" evidence="8">
    <location>
        <begin position="139"/>
        <end position="192"/>
    </location>
</feature>
<dbReference type="Pfam" id="PF00014">
    <property type="entry name" value="Kunitz_BPTI"/>
    <property type="match status" value="2"/>
</dbReference>
<evidence type="ECO:0000256" key="4">
    <source>
        <dbReference type="ARBA" id="ARBA00022900"/>
    </source>
</evidence>
<dbReference type="InterPro" id="IPR002223">
    <property type="entry name" value="Kunitz_BPTI"/>
</dbReference>
<feature type="signal peptide" evidence="7">
    <location>
        <begin position="1"/>
        <end position="23"/>
    </location>
</feature>
<feature type="region of interest" description="Disordered" evidence="6">
    <location>
        <begin position="264"/>
        <end position="286"/>
    </location>
</feature>
<feature type="chain" id="PRO_5041443267" description="BPTI/Kunitz inhibitor domain-containing protein" evidence="7">
    <location>
        <begin position="24"/>
        <end position="437"/>
    </location>
</feature>
<evidence type="ECO:0000256" key="3">
    <source>
        <dbReference type="ARBA" id="ARBA00022690"/>
    </source>
</evidence>
<sequence>MVHSHVMARLVLLLSIFLLSALAQDCSQPPDRGQRCPENQPKQKFAYDTAKGKCVPLYYLGCQGNDNQFLTFAECQKACQNSDMTTAPNTNSTDNIAMTCGLATGAKLLYNADKCESSKCATGYECKNEYCCPTKETICSFDPESGREEVSGKHFGRYAYMPGLKNCIRFSYFGVGGNLNNFLSYKGCVDFYVIVMVLTRSYSSEWRKSPEEIISHHYRLLTNIRPVVDTSAPVSMYNSPKSVHYIPKRASSADAYARGRVLPPGYGRSPEEMLTKKPPKPPRRRSSIFHEQMAEKELLFKDLVYNDIITRGVYTDRIIEDAVDGVSAQFADEMDMAEIRQLRENIFHEFGVKLSIGKHSNERASATKTGVAFTGLDTEGIEASSARSLASRLDKEKLGSDGDSLPSLHSDTTYSSEERSENKSSSSNLFCGIVKQF</sequence>
<gene>
    <name evidence="9" type="ORF">MSPICULIGERA_LOCUS20419</name>
</gene>
<evidence type="ECO:0000259" key="8">
    <source>
        <dbReference type="PROSITE" id="PS50279"/>
    </source>
</evidence>
<evidence type="ECO:0000256" key="6">
    <source>
        <dbReference type="SAM" id="MobiDB-lite"/>
    </source>
</evidence>
<dbReference type="PANTHER" id="PTHR10083:SF217">
    <property type="entry name" value="BOOPHILIN-H2"/>
    <property type="match status" value="1"/>
</dbReference>
<dbReference type="PROSITE" id="PS50279">
    <property type="entry name" value="BPTI_KUNITZ_2"/>
    <property type="match status" value="2"/>
</dbReference>
<keyword evidence="10" id="KW-1185">Reference proteome</keyword>
<keyword evidence="2" id="KW-0964">Secreted</keyword>
<reference evidence="9" key="1">
    <citation type="submission" date="2023-06" db="EMBL/GenBank/DDBJ databases">
        <authorList>
            <person name="Delattre M."/>
        </authorList>
    </citation>
    <scope>NUCLEOTIDE SEQUENCE</scope>
    <source>
        <strain evidence="9">AF72</strain>
    </source>
</reference>
<organism evidence="9 10">
    <name type="scientific">Mesorhabditis spiculigera</name>
    <dbReference type="NCBI Taxonomy" id="96644"/>
    <lineage>
        <taxon>Eukaryota</taxon>
        <taxon>Metazoa</taxon>
        <taxon>Ecdysozoa</taxon>
        <taxon>Nematoda</taxon>
        <taxon>Chromadorea</taxon>
        <taxon>Rhabditida</taxon>
        <taxon>Rhabditina</taxon>
        <taxon>Rhabditomorpha</taxon>
        <taxon>Rhabditoidea</taxon>
        <taxon>Rhabditidae</taxon>
        <taxon>Mesorhabditinae</taxon>
        <taxon>Mesorhabditis</taxon>
    </lineage>
</organism>
<evidence type="ECO:0000256" key="2">
    <source>
        <dbReference type="ARBA" id="ARBA00022525"/>
    </source>
</evidence>
<feature type="region of interest" description="Disordered" evidence="6">
    <location>
        <begin position="396"/>
        <end position="425"/>
    </location>
</feature>
<name>A0AA36D8Z7_9BILA</name>
<keyword evidence="5" id="KW-1015">Disulfide bond</keyword>
<dbReference type="SUPFAM" id="SSF57362">
    <property type="entry name" value="BPTI-like"/>
    <property type="match status" value="2"/>
</dbReference>
<feature type="non-terminal residue" evidence="9">
    <location>
        <position position="1"/>
    </location>
</feature>
<dbReference type="AlphaFoldDB" id="A0AA36D8Z7"/>
<keyword evidence="3" id="KW-0646">Protease inhibitor</keyword>
<protein>
    <recommendedName>
        <fullName evidence="8">BPTI/Kunitz inhibitor domain-containing protein</fullName>
    </recommendedName>
</protein>
<accession>A0AA36D8Z7</accession>
<keyword evidence="4" id="KW-0722">Serine protease inhibitor</keyword>